<sequence>MASVTPAGHAAGHSQAGTVEAQQATPEQMAEIRRLAQVIARLFYEDGHILVMDQLVSIAAIPAEVLARRIGMQTRDLTSLATKLVQDRMISVHRNQETREGPFQRPITRTYFYMDYKHFLDVTKWRMMAMRRHIDTKLRNGLDNKGYVCPRCRHSYSTLEVAHLLDLTRNMFVCEVPGCGTELVDNEDAEDVRNSKDTLTRFNEQLSVVQRSLRSVEGVALPSLDIHAWLAKNSTSPPWQHEMVRNDAALAPGSVSTPAPKAPAVRIEMEHDVAHEEVEKEKLRTLEEERQRVQNTLPSWHLASTVSGERTGLGASESLRRANASSNEWDDVKEVVQDTGTAQDDDVDYYARYASQAQEAAVNAKTSTKREIDGSMGTVDVDDTNDLMSKRPRYDDGDKDTQRTENHVPIDQSRPNRETDDVGDDGEDEMDDMEDVI</sequence>
<dbReference type="InParanoid" id="A8Q4S5"/>
<protein>
    <recommendedName>
        <fullName evidence="5">HTH TFE/IIEalpha-type domain-containing protein</fullName>
    </recommendedName>
</protein>
<dbReference type="EMBL" id="AAYY01000009">
    <property type="protein sequence ID" value="EDP43029.1"/>
    <property type="molecule type" value="Genomic_DNA"/>
</dbReference>
<dbReference type="KEGG" id="mgl:MGL_2625"/>
<dbReference type="PANTHER" id="PTHR13097:SF7">
    <property type="entry name" value="GENERAL TRANSCRIPTION FACTOR IIE SUBUNIT 1"/>
    <property type="match status" value="1"/>
</dbReference>
<keyword evidence="2" id="KW-0805">Transcription regulation</keyword>
<keyword evidence="7" id="KW-1185">Reference proteome</keyword>
<dbReference type="OrthoDB" id="361102at2759"/>
<feature type="domain" description="HTH TFE/IIEalpha-type" evidence="5">
    <location>
        <begin position="32"/>
        <end position="124"/>
    </location>
</feature>
<dbReference type="SUPFAM" id="SSF57783">
    <property type="entry name" value="Zinc beta-ribbon"/>
    <property type="match status" value="1"/>
</dbReference>
<evidence type="ECO:0000313" key="7">
    <source>
        <dbReference type="Proteomes" id="UP000008837"/>
    </source>
</evidence>
<dbReference type="OMA" id="DAIKWKV"/>
<dbReference type="VEuPathDB" id="FungiDB:MGL_2625"/>
<accession>A8Q4S5</accession>
<dbReference type="InterPro" id="IPR013083">
    <property type="entry name" value="Znf_RING/FYVE/PHD"/>
</dbReference>
<feature type="region of interest" description="Disordered" evidence="4">
    <location>
        <begin position="1"/>
        <end position="25"/>
    </location>
</feature>
<dbReference type="InterPro" id="IPR024550">
    <property type="entry name" value="TFIIEa/SarR/Rpc3_HTH_dom"/>
</dbReference>
<dbReference type="PANTHER" id="PTHR13097">
    <property type="entry name" value="TRANSCRIPTION INITIATION FACTOR IIE, ALPHA SUBUNIT"/>
    <property type="match status" value="1"/>
</dbReference>
<dbReference type="GO" id="GO:0006367">
    <property type="term" value="P:transcription initiation at RNA polymerase II promoter"/>
    <property type="evidence" value="ECO:0007669"/>
    <property type="project" value="InterPro"/>
</dbReference>
<dbReference type="Gene3D" id="3.30.40.10">
    <property type="entry name" value="Zinc/RING finger domain, C3HC4 (zinc finger)"/>
    <property type="match status" value="1"/>
</dbReference>
<dbReference type="InterPro" id="IPR039997">
    <property type="entry name" value="TFE"/>
</dbReference>
<keyword evidence="3" id="KW-0804">Transcription</keyword>
<feature type="compositionally biased region" description="Basic and acidic residues" evidence="4">
    <location>
        <begin position="388"/>
        <end position="420"/>
    </location>
</feature>
<dbReference type="Proteomes" id="UP000008837">
    <property type="component" value="Unassembled WGS sequence"/>
</dbReference>
<comment type="caution">
    <text evidence="6">The sequence shown here is derived from an EMBL/GenBank/DDBJ whole genome shotgun (WGS) entry which is preliminary data.</text>
</comment>
<dbReference type="GO" id="GO:0005673">
    <property type="term" value="C:transcription factor TFIIE complex"/>
    <property type="evidence" value="ECO:0007669"/>
    <property type="project" value="TreeGrafter"/>
</dbReference>
<dbReference type="AlphaFoldDB" id="A8Q4S5"/>
<dbReference type="FunCoup" id="A8Q4S5">
    <property type="interactions" value="309"/>
</dbReference>
<evidence type="ECO:0000256" key="1">
    <source>
        <dbReference type="ARBA" id="ARBA00008947"/>
    </source>
</evidence>
<comment type="similarity">
    <text evidence="1">Belongs to the TFIIE alpha subunit family.</text>
</comment>
<feature type="compositionally biased region" description="Polar residues" evidence="4">
    <location>
        <begin position="15"/>
        <end position="25"/>
    </location>
</feature>
<organism evidence="6 7">
    <name type="scientific">Malassezia globosa (strain ATCC MYA-4612 / CBS 7966)</name>
    <name type="common">Dandruff-associated fungus</name>
    <dbReference type="NCBI Taxonomy" id="425265"/>
    <lineage>
        <taxon>Eukaryota</taxon>
        <taxon>Fungi</taxon>
        <taxon>Dikarya</taxon>
        <taxon>Basidiomycota</taxon>
        <taxon>Ustilaginomycotina</taxon>
        <taxon>Malasseziomycetes</taxon>
        <taxon>Malasseziales</taxon>
        <taxon>Malasseziaceae</taxon>
        <taxon>Malassezia</taxon>
    </lineage>
</organism>
<evidence type="ECO:0000256" key="2">
    <source>
        <dbReference type="ARBA" id="ARBA00023015"/>
    </source>
</evidence>
<dbReference type="InterPro" id="IPR017919">
    <property type="entry name" value="TFIIE/TFIIEa_HTH"/>
</dbReference>
<dbReference type="InterPro" id="IPR002853">
    <property type="entry name" value="TFIIE_asu"/>
</dbReference>
<evidence type="ECO:0000259" key="5">
    <source>
        <dbReference type="PROSITE" id="PS51344"/>
    </source>
</evidence>
<proteinExistence type="inferred from homology"/>
<dbReference type="SMART" id="SM00531">
    <property type="entry name" value="TFIIE"/>
    <property type="match status" value="1"/>
</dbReference>
<dbReference type="PROSITE" id="PS51344">
    <property type="entry name" value="HTH_TFE_IIE"/>
    <property type="match status" value="1"/>
</dbReference>
<evidence type="ECO:0000256" key="4">
    <source>
        <dbReference type="SAM" id="MobiDB-lite"/>
    </source>
</evidence>
<dbReference type="RefSeq" id="XP_001730243.1">
    <property type="nucleotide sequence ID" value="XM_001730191.1"/>
</dbReference>
<name>A8Q4S5_MALGO</name>
<gene>
    <name evidence="6" type="ORF">MGL_2625</name>
</gene>
<reference evidence="6 7" key="1">
    <citation type="journal article" date="2007" name="Proc. Natl. Acad. Sci. U.S.A.">
        <title>Dandruff-associated Malassezia genomes reveal convergent and divergent virulence traits shared with plant and human fungal pathogens.</title>
        <authorList>
            <person name="Xu J."/>
            <person name="Saunders C.W."/>
            <person name="Hu P."/>
            <person name="Grant R.A."/>
            <person name="Boekhout T."/>
            <person name="Kuramae E.E."/>
            <person name="Kronstad J.W."/>
            <person name="Deangelis Y.M."/>
            <person name="Reeder N.L."/>
            <person name="Johnstone K.R."/>
            <person name="Leland M."/>
            <person name="Fieno A.M."/>
            <person name="Begley W.M."/>
            <person name="Sun Y."/>
            <person name="Lacey M.P."/>
            <person name="Chaudhary T."/>
            <person name="Keough T."/>
            <person name="Chu L."/>
            <person name="Sears R."/>
            <person name="Yuan B."/>
            <person name="Dawson T.L.Jr."/>
        </authorList>
    </citation>
    <scope>NUCLEOTIDE SEQUENCE [LARGE SCALE GENOMIC DNA]</scope>
    <source>
        <strain evidence="7">ATCC MYA-4612 / CBS 7966</strain>
    </source>
</reference>
<evidence type="ECO:0000256" key="3">
    <source>
        <dbReference type="ARBA" id="ARBA00023163"/>
    </source>
</evidence>
<evidence type="ECO:0000313" key="6">
    <source>
        <dbReference type="EMBL" id="EDP43029.1"/>
    </source>
</evidence>
<dbReference type="FunFam" id="3.30.40.10:FF:000269">
    <property type="entry name" value="Transcription initiation factor IIE subunit alpha"/>
    <property type="match status" value="1"/>
</dbReference>
<dbReference type="GeneID" id="5854548"/>
<feature type="region of interest" description="Disordered" evidence="4">
    <location>
        <begin position="361"/>
        <end position="437"/>
    </location>
</feature>
<dbReference type="STRING" id="425265.A8Q4S5"/>
<feature type="compositionally biased region" description="Acidic residues" evidence="4">
    <location>
        <begin position="421"/>
        <end position="437"/>
    </location>
</feature>
<dbReference type="Pfam" id="PF02002">
    <property type="entry name" value="TFIIE_alpha"/>
    <property type="match status" value="1"/>
</dbReference>
<feature type="region of interest" description="Disordered" evidence="4">
    <location>
        <begin position="308"/>
        <end position="327"/>
    </location>
</feature>